<dbReference type="PRINTS" id="PR00385">
    <property type="entry name" value="P450"/>
</dbReference>
<evidence type="ECO:0000256" key="1">
    <source>
        <dbReference type="ARBA" id="ARBA00001971"/>
    </source>
</evidence>
<reference evidence="10" key="1">
    <citation type="submission" date="2021-12" db="EMBL/GenBank/DDBJ databases">
        <title>Convergent genome expansion in fungi linked to evolution of root-endophyte symbiosis.</title>
        <authorList>
            <consortium name="DOE Joint Genome Institute"/>
            <person name="Ke Y.-H."/>
            <person name="Bonito G."/>
            <person name="Liao H.-L."/>
            <person name="Looney B."/>
            <person name="Rojas-Flechas A."/>
            <person name="Nash J."/>
            <person name="Hameed K."/>
            <person name="Schadt C."/>
            <person name="Martin F."/>
            <person name="Crous P.W."/>
            <person name="Miettinen O."/>
            <person name="Magnuson J.K."/>
            <person name="Labbe J."/>
            <person name="Jacobson D."/>
            <person name="Doktycz M.J."/>
            <person name="Veneault-Fourrey C."/>
            <person name="Kuo A."/>
            <person name="Mondo S."/>
            <person name="Calhoun S."/>
            <person name="Riley R."/>
            <person name="Ohm R."/>
            <person name="LaButti K."/>
            <person name="Andreopoulos B."/>
            <person name="Pangilinan J."/>
            <person name="Nolan M."/>
            <person name="Tritt A."/>
            <person name="Clum A."/>
            <person name="Lipzen A."/>
            <person name="Daum C."/>
            <person name="Barry K."/>
            <person name="Grigoriev I.V."/>
            <person name="Vilgalys R."/>
        </authorList>
    </citation>
    <scope>NUCLEOTIDE SEQUENCE</scope>
    <source>
        <strain evidence="10">PMI_201</strain>
    </source>
</reference>
<keyword evidence="6 8" id="KW-0408">Iron</keyword>
<dbReference type="CDD" id="cd11061">
    <property type="entry name" value="CYP67-like"/>
    <property type="match status" value="1"/>
</dbReference>
<keyword evidence="4 8" id="KW-0479">Metal-binding</keyword>
<keyword evidence="11" id="KW-1185">Reference proteome</keyword>
<proteinExistence type="inferred from homology"/>
<keyword evidence="3 8" id="KW-0349">Heme</keyword>
<comment type="cofactor">
    <cofactor evidence="1 8">
        <name>heme</name>
        <dbReference type="ChEBI" id="CHEBI:30413"/>
    </cofactor>
</comment>
<dbReference type="GO" id="GO:0020037">
    <property type="term" value="F:heme binding"/>
    <property type="evidence" value="ECO:0007669"/>
    <property type="project" value="InterPro"/>
</dbReference>
<comment type="similarity">
    <text evidence="2 9">Belongs to the cytochrome P450 family.</text>
</comment>
<dbReference type="Proteomes" id="UP001201262">
    <property type="component" value="Unassembled WGS sequence"/>
</dbReference>
<evidence type="ECO:0000256" key="2">
    <source>
        <dbReference type="ARBA" id="ARBA00010617"/>
    </source>
</evidence>
<dbReference type="PRINTS" id="PR00463">
    <property type="entry name" value="EP450I"/>
</dbReference>
<dbReference type="PROSITE" id="PS00086">
    <property type="entry name" value="CYTOCHROME_P450"/>
    <property type="match status" value="1"/>
</dbReference>
<keyword evidence="5 9" id="KW-0560">Oxidoreductase</keyword>
<evidence type="ECO:0000313" key="10">
    <source>
        <dbReference type="EMBL" id="KAH8695212.1"/>
    </source>
</evidence>
<evidence type="ECO:0000313" key="11">
    <source>
        <dbReference type="Proteomes" id="UP001201262"/>
    </source>
</evidence>
<evidence type="ECO:0000256" key="7">
    <source>
        <dbReference type="ARBA" id="ARBA00023033"/>
    </source>
</evidence>
<dbReference type="EMBL" id="JAJTJA010000008">
    <property type="protein sequence ID" value="KAH8695212.1"/>
    <property type="molecule type" value="Genomic_DNA"/>
</dbReference>
<dbReference type="RefSeq" id="XP_046070354.1">
    <property type="nucleotide sequence ID" value="XM_046218417.1"/>
</dbReference>
<feature type="binding site" description="axial binding residue" evidence="8">
    <location>
        <position position="453"/>
    </location>
    <ligand>
        <name>heme</name>
        <dbReference type="ChEBI" id="CHEBI:30413"/>
    </ligand>
    <ligandPart>
        <name>Fe</name>
        <dbReference type="ChEBI" id="CHEBI:18248"/>
    </ligandPart>
</feature>
<dbReference type="PANTHER" id="PTHR24305">
    <property type="entry name" value="CYTOCHROME P450"/>
    <property type="match status" value="1"/>
</dbReference>
<evidence type="ECO:0000256" key="6">
    <source>
        <dbReference type="ARBA" id="ARBA00023004"/>
    </source>
</evidence>
<name>A0AAD4KMT8_9EURO</name>
<evidence type="ECO:0000256" key="3">
    <source>
        <dbReference type="ARBA" id="ARBA00022617"/>
    </source>
</evidence>
<dbReference type="InterPro" id="IPR017972">
    <property type="entry name" value="Cyt_P450_CS"/>
</dbReference>
<dbReference type="GeneID" id="70248704"/>
<dbReference type="SUPFAM" id="SSF48264">
    <property type="entry name" value="Cytochrome P450"/>
    <property type="match status" value="1"/>
</dbReference>
<gene>
    <name evidence="10" type="ORF">BGW36DRAFT_398499</name>
</gene>
<evidence type="ECO:0000256" key="9">
    <source>
        <dbReference type="RuleBase" id="RU000461"/>
    </source>
</evidence>
<organism evidence="10 11">
    <name type="scientific">Talaromyces proteolyticus</name>
    <dbReference type="NCBI Taxonomy" id="1131652"/>
    <lineage>
        <taxon>Eukaryota</taxon>
        <taxon>Fungi</taxon>
        <taxon>Dikarya</taxon>
        <taxon>Ascomycota</taxon>
        <taxon>Pezizomycotina</taxon>
        <taxon>Eurotiomycetes</taxon>
        <taxon>Eurotiomycetidae</taxon>
        <taxon>Eurotiales</taxon>
        <taxon>Trichocomaceae</taxon>
        <taxon>Talaromyces</taxon>
        <taxon>Talaromyces sect. Bacilispori</taxon>
    </lineage>
</organism>
<accession>A0AAD4KMT8</accession>
<sequence length="527" mass="59889">MAAHSKLLAAGVCLVLLIVWRLVYLCFFHPLAKYPGPFIAKFSNLYGAYHAWRGDAHLDMWRTHEKYGDFVRHMPNTLFIRNSEALHAIFSIKPSVLKSAHYRVLETNVASTFSLRGGHDHLWRRRLVSTALSEKAQRGMDGRIAVHVRKFCDMVFPKEAKVLGKPMDMSEWCSYLTFDLMADLVFSASYNLLGNERFRYMPHVIDKSNVRMSVLVYIPFIAWFKYIDAFVFKEASIARNRFMRFVIRAVRERADRATGKWSSQSLDPCPPRNDIYSTLATAKDPDSGKSFSSQEMVSESITLVVAGSDTTSTAISSTFFYLADTKHAYRKVAREIREAFKNKPFGEGGVAWGPELSGCAYLRACVDEALRMSPPNGAALTREVMPGGLKIGRQYIPAGTVVSVPVYAIHHDPRYFVEPFSYYPERWLEDDGTGSIKRARSVFNPFSMGIRGCLGRNLAYHEILTTVATVLYFGDFQFAEGDLGKVGRGSPQAQYGRHRENEYQLRDHLSGQKNGPWLRFRRRNIVD</sequence>
<dbReference type="GO" id="GO:0005506">
    <property type="term" value="F:iron ion binding"/>
    <property type="evidence" value="ECO:0007669"/>
    <property type="project" value="InterPro"/>
</dbReference>
<dbReference type="AlphaFoldDB" id="A0AAD4KMT8"/>
<dbReference type="InterPro" id="IPR002401">
    <property type="entry name" value="Cyt_P450_E_grp-I"/>
</dbReference>
<protein>
    <submittedName>
        <fullName evidence="10">Cytochrome P450 3A31</fullName>
    </submittedName>
</protein>
<dbReference type="Gene3D" id="1.10.630.10">
    <property type="entry name" value="Cytochrome P450"/>
    <property type="match status" value="1"/>
</dbReference>
<dbReference type="GO" id="GO:0004497">
    <property type="term" value="F:monooxygenase activity"/>
    <property type="evidence" value="ECO:0007669"/>
    <property type="project" value="UniProtKB-KW"/>
</dbReference>
<dbReference type="Pfam" id="PF00067">
    <property type="entry name" value="p450"/>
    <property type="match status" value="1"/>
</dbReference>
<evidence type="ECO:0000256" key="8">
    <source>
        <dbReference type="PIRSR" id="PIRSR602401-1"/>
    </source>
</evidence>
<dbReference type="InterPro" id="IPR001128">
    <property type="entry name" value="Cyt_P450"/>
</dbReference>
<comment type="caution">
    <text evidence="10">The sequence shown here is derived from an EMBL/GenBank/DDBJ whole genome shotgun (WGS) entry which is preliminary data.</text>
</comment>
<evidence type="ECO:0000256" key="4">
    <source>
        <dbReference type="ARBA" id="ARBA00022723"/>
    </source>
</evidence>
<keyword evidence="7 9" id="KW-0503">Monooxygenase</keyword>
<evidence type="ECO:0000256" key="5">
    <source>
        <dbReference type="ARBA" id="ARBA00023002"/>
    </source>
</evidence>
<dbReference type="InterPro" id="IPR050121">
    <property type="entry name" value="Cytochrome_P450_monoxygenase"/>
</dbReference>
<dbReference type="PANTHER" id="PTHR24305:SF237">
    <property type="entry name" value="CYTOCHROME P450 MONOOXYGENASE ATNE-RELATED"/>
    <property type="match status" value="1"/>
</dbReference>
<dbReference type="GO" id="GO:0016705">
    <property type="term" value="F:oxidoreductase activity, acting on paired donors, with incorporation or reduction of molecular oxygen"/>
    <property type="evidence" value="ECO:0007669"/>
    <property type="project" value="InterPro"/>
</dbReference>
<dbReference type="InterPro" id="IPR036396">
    <property type="entry name" value="Cyt_P450_sf"/>
</dbReference>